<evidence type="ECO:0000256" key="1">
    <source>
        <dbReference type="SAM" id="Phobius"/>
    </source>
</evidence>
<name>A0A0H5BK88_9EUKA</name>
<dbReference type="Gene3D" id="3.40.50.150">
    <property type="entry name" value="Vaccinia Virus protein VP39"/>
    <property type="match status" value="1"/>
</dbReference>
<feature type="transmembrane region" description="Helical" evidence="1">
    <location>
        <begin position="14"/>
        <end position="30"/>
    </location>
</feature>
<keyword evidence="1" id="KW-0812">Transmembrane</keyword>
<accession>A0A0H5BK88</accession>
<protein>
    <submittedName>
        <fullName evidence="2">Nucleolar protein</fullName>
    </submittedName>
</protein>
<keyword evidence="2" id="KW-0542">Nucleomorph</keyword>
<gene>
    <name evidence="2" type="primary">nop2</name>
</gene>
<keyword evidence="1" id="KW-1133">Transmembrane helix</keyword>
<evidence type="ECO:0000313" key="2">
    <source>
        <dbReference type="EMBL" id="BAS01640.1"/>
    </source>
</evidence>
<sequence>MPYFKNKIFINKKTIHSIIIIFYLFLKLIISKKINIYSFFLKKFPILFRYIIGYAKQRYNKNIASILASTTQMNNHKHLKTIVYIFGKFIILKNSYLTNKKNYHFLKNINIKKFKHTGFFIRIHITAIISNLYKKFNILYKKSKNILFQNKFEKKYLAIFPNSEIIIYNILQNKKVESFFSLNTYRYSTNFLFRFLDINNIKIKKSLSRFFSNLIFIFKKINLNKKNIGYNAGVFFKCRPNILIGLNSLEMSINSNLTILNDIDGIINSHCLQIKPSSNLFVHQIIPITNLQSLKKLLKFINTYSCLFHSQISSSVKLVKDLNTKYFFISIPNSSLNNSYLLNSKNHFFTSSINYSFTQYLKNYLLNLIMKIKYKKKNIICLYFSNSIFIEENEEIIQYLIDKKKIKILPINNSLGYPAFTKIKHKRFNKKLHFCKRFYPHTHNLQTTFLCKFLINV</sequence>
<organism evidence="2">
    <name type="scientific">Lotharella vacuolata</name>
    <dbReference type="NCBI Taxonomy" id="74820"/>
    <lineage>
        <taxon>Eukaryota</taxon>
        <taxon>Sar</taxon>
        <taxon>Rhizaria</taxon>
        <taxon>Cercozoa</taxon>
        <taxon>Chlorarachniophyceae</taxon>
        <taxon>Lotharella</taxon>
    </lineage>
</organism>
<geneLocation type="nucleomorph" evidence="2"/>
<reference evidence="2" key="1">
    <citation type="journal article" date="2015" name="Genome Biol. Evol.">
        <title>Nucleomorph Genome Sequences of Two Chlorarachniophytes, Amorphochlora amoebiformis and Lotharella vacuolata.</title>
        <authorList>
            <person name="Suzuki S."/>
            <person name="Shirato S."/>
            <person name="Hirakawa Y."/>
            <person name="Ishida K."/>
        </authorList>
    </citation>
    <scope>NUCLEOTIDE SEQUENCE</scope>
    <source>
        <strain evidence="2">CCMP240</strain>
    </source>
</reference>
<proteinExistence type="predicted"/>
<dbReference type="InterPro" id="IPR029063">
    <property type="entry name" value="SAM-dependent_MTases_sf"/>
</dbReference>
<keyword evidence="1" id="KW-0472">Membrane</keyword>
<dbReference type="EMBL" id="AB996601">
    <property type="protein sequence ID" value="BAS01640.1"/>
    <property type="molecule type" value="Genomic_DNA"/>
</dbReference>
<dbReference type="AlphaFoldDB" id="A0A0H5BK88"/>